<dbReference type="GO" id="GO:0050772">
    <property type="term" value="P:positive regulation of axonogenesis"/>
    <property type="evidence" value="ECO:0007669"/>
    <property type="project" value="TreeGrafter"/>
</dbReference>
<dbReference type="SUPFAM" id="SSF101912">
    <property type="entry name" value="Sema domain"/>
    <property type="match status" value="1"/>
</dbReference>
<dbReference type="InterPro" id="IPR013783">
    <property type="entry name" value="Ig-like_fold"/>
</dbReference>
<accession>A0A813ZNN3</accession>
<evidence type="ECO:0000256" key="4">
    <source>
        <dbReference type="ARBA" id="ARBA00022729"/>
    </source>
</evidence>
<evidence type="ECO:0000256" key="6">
    <source>
        <dbReference type="ARBA" id="ARBA00022989"/>
    </source>
</evidence>
<keyword evidence="11" id="KW-0175">Coiled coil</keyword>
<sequence length="1747" mass="200827">MFYILLITNILLTINGISINIIEKDLNNTIEKILLINNNLFIGTNNILHRLSSKTLNKNLFSLKLGPQFDNSYCRSCNDFRQIDYHFKILLLINNKKNHLLLCGTIYQGICQIIDENFNFIINSTLPIVANDQINSTIGLIIPEKNLIYFGVTYTNDGVYRWQIPNISGRSLNITNFMKILSSNDDDTIYRDDLSLRFMPRQQTTFIVQYIYTFYTKNYIYFITNQPNDIDQTTIITKIIRFCRNSSNSIIRTYSEIPLICFNSDWIIKSAQTIIDINNNNQMILIGLFIKRDGSNGTNICSWKIQNDIDKAFQDNYKNCYTMGIGQRGLNFIKPNEPCRKDESWSIGITNDNDLCPWIISDRLPYPVGGIIPIIGRLFYENSFESSSALQLHPLGSSILFLQGLTNGTFKLGIFDFLLNINWIYSYQLSTQLPILSNILFDNHTASFFLASGTKIYRLSFADDCASHLSCDECLSSSNNVFCGWCSTTERCTISNDCPTKSWRQENNQCIHIINVEPLNASIDQSQWINLTLSKLPQLEHNEIYQCIFSNKIVSASTQAIKLDYNRLSCPTPSNHYRKENIHLQIGNESKVRLSIVKWPSNTSIATISEFIFYDCSSYSSCESCRSQIGCQWCSDRCSSICTEKTIQQCPSFDLIDTSNIFIESGKSIDIPLKFYNTIKFSLECRLNETIFGFIDQNYICHISKIPELTNENDQIVYLSIYENNISIGIPIKMFIYRCDLYDTCDKCQSRLTCSWCQGKCLSKQDKQCLINSQCTSLKIKDFSPKKLPLYGETLVIIYLNELINDKILEITLADIPCLIIKSTNRIECQSNKSNSSRHGPIKIHFQNSIILYSQEFIQYCQSSINSFNPMIVYEFGGQILYITGNNLIIGNYQQIFIGNFQCLLIKQTITNVLTCRLPSILSGSYNITVIIDNKTILNNGNILKVTPNPIVQDINPIISFASGGRLITVRGMYFSSAQSIIAEFSYKQWNAKLKIISNDIISSNNGMKSSFSFRTPEIPSPSNEFNSPPIDIDFSLCFDDLIILPNLIQFHYLPDIVLNISSNPPTLPYTGEELKLHVENLTEALSMEDIQLLIGCNECKLKTFTSKGITCQPPTELLINTPLLLNNQHDQVACTLYNTSIGPIRFRIGVHNHLIGYLSYIRSSSSSSSSRYSVTKIISLSLASCLLTISLLTLSRFSYIKLRKPKEKSSSLSPIKSNEQNDRAFWSTTTSAIAGPYYQVYEQIPSSSSHQNTLARAPLLVCPYHHHYKQEYSTLSLMQQLEINIPFLTTISVEHEQLKKLIFTSDNIYNSSNHYQSMELFYDLLGMTPFSEAFIDQLIVNNCNDLCKYYGYIFRYNPLNLKSFPLTREISFIKLISIFLFQSKNDLCELFSLFDKLINSLIDLIDCGPCDQLLNRSINSISSSTLLLLLNIDYNCLELLINYENLIRFHLPVLDCDTMDQIKQKINHYLNTYENISHEEIDLIIPSLNICSCNHQIPILKQYTMNSTILCRKKSSWNYFSEKKREKNFFLYHLCTENQLIKDKNLINNKLKENKKRLQKILNNFYEEILNGFKIFSIWEKQINEKNQNNLFKQYIQLVSDLIRRLNRLMICRSTCPIIQSCLNVIADGLEFIFQTKTEFSSEIELLFEDDRKYFASFDTNLFKIPSYSLIDSLPSTLDIRSLILTDHTSMECLFKLYQFYELHSEPINQHIGENHVSVLLPVHHLLVQIRQLINSDSIRTNTTII</sequence>
<dbReference type="SMART" id="SM00429">
    <property type="entry name" value="IPT"/>
    <property type="match status" value="3"/>
</dbReference>
<dbReference type="Pfam" id="PF01437">
    <property type="entry name" value="PSI"/>
    <property type="match status" value="1"/>
</dbReference>
<dbReference type="SUPFAM" id="SSF103575">
    <property type="entry name" value="Plexin repeat"/>
    <property type="match status" value="1"/>
</dbReference>
<dbReference type="Pfam" id="PF17960">
    <property type="entry name" value="TIG_plexin"/>
    <property type="match status" value="1"/>
</dbReference>
<keyword evidence="9" id="KW-0325">Glycoprotein</keyword>
<protein>
    <recommendedName>
        <fullName evidence="13">Sema domain-containing protein</fullName>
    </recommendedName>
</protein>
<dbReference type="GO" id="GO:0097374">
    <property type="term" value="P:sensory neuron axon guidance"/>
    <property type="evidence" value="ECO:0007669"/>
    <property type="project" value="TreeGrafter"/>
</dbReference>
<evidence type="ECO:0000256" key="10">
    <source>
        <dbReference type="PROSITE-ProRule" id="PRU00352"/>
    </source>
</evidence>
<dbReference type="PANTHER" id="PTHR22625">
    <property type="entry name" value="PLEXIN"/>
    <property type="match status" value="1"/>
</dbReference>
<dbReference type="SMART" id="SM00630">
    <property type="entry name" value="Sema"/>
    <property type="match status" value="1"/>
</dbReference>
<dbReference type="GO" id="GO:0002116">
    <property type="term" value="C:semaphorin receptor complex"/>
    <property type="evidence" value="ECO:0007669"/>
    <property type="project" value="TreeGrafter"/>
</dbReference>
<dbReference type="SUPFAM" id="SSF81296">
    <property type="entry name" value="E set domains"/>
    <property type="match status" value="1"/>
</dbReference>
<dbReference type="GO" id="GO:0007162">
    <property type="term" value="P:negative regulation of cell adhesion"/>
    <property type="evidence" value="ECO:0007669"/>
    <property type="project" value="TreeGrafter"/>
</dbReference>
<dbReference type="InterPro" id="IPR002909">
    <property type="entry name" value="IPT_dom"/>
</dbReference>
<evidence type="ECO:0000256" key="8">
    <source>
        <dbReference type="ARBA" id="ARBA00023157"/>
    </source>
</evidence>
<dbReference type="Gene3D" id="2.60.40.10">
    <property type="entry name" value="Immunoglobulins"/>
    <property type="match status" value="3"/>
</dbReference>
<dbReference type="GO" id="GO:0008045">
    <property type="term" value="P:motor neuron axon guidance"/>
    <property type="evidence" value="ECO:0007669"/>
    <property type="project" value="TreeGrafter"/>
</dbReference>
<dbReference type="EMBL" id="CAJNOL010000195">
    <property type="protein sequence ID" value="CAF0923898.1"/>
    <property type="molecule type" value="Genomic_DNA"/>
</dbReference>
<evidence type="ECO:0000313" key="15">
    <source>
        <dbReference type="EMBL" id="CAF0923898.1"/>
    </source>
</evidence>
<dbReference type="GO" id="GO:0005886">
    <property type="term" value="C:plasma membrane"/>
    <property type="evidence" value="ECO:0007669"/>
    <property type="project" value="TreeGrafter"/>
</dbReference>
<evidence type="ECO:0000256" key="1">
    <source>
        <dbReference type="ARBA" id="ARBA00004167"/>
    </source>
</evidence>
<evidence type="ECO:0000256" key="12">
    <source>
        <dbReference type="SAM" id="SignalP"/>
    </source>
</evidence>
<dbReference type="EMBL" id="CAJNOH010000141">
    <property type="protein sequence ID" value="CAF0901273.1"/>
    <property type="molecule type" value="Genomic_DNA"/>
</dbReference>
<dbReference type="GO" id="GO:0030334">
    <property type="term" value="P:regulation of cell migration"/>
    <property type="evidence" value="ECO:0007669"/>
    <property type="project" value="TreeGrafter"/>
</dbReference>
<dbReference type="InterPro" id="IPR041019">
    <property type="entry name" value="TIG1_plexin"/>
</dbReference>
<dbReference type="InterPro" id="IPR036352">
    <property type="entry name" value="Semap_dom_sf"/>
</dbReference>
<dbReference type="Proteomes" id="UP000663854">
    <property type="component" value="Unassembled WGS sequence"/>
</dbReference>
<name>A0A813ZNN3_9BILA</name>
<evidence type="ECO:0000256" key="2">
    <source>
        <dbReference type="ARBA" id="ARBA00010297"/>
    </source>
</evidence>
<evidence type="ECO:0000256" key="3">
    <source>
        <dbReference type="ARBA" id="ARBA00022692"/>
    </source>
</evidence>
<dbReference type="Proteomes" id="UP000663870">
    <property type="component" value="Unassembled WGS sequence"/>
</dbReference>
<keyword evidence="3" id="KW-0812">Transmembrane</keyword>
<dbReference type="GO" id="GO:0017154">
    <property type="term" value="F:semaphorin receptor activity"/>
    <property type="evidence" value="ECO:0007669"/>
    <property type="project" value="InterPro"/>
</dbReference>
<evidence type="ECO:0000256" key="5">
    <source>
        <dbReference type="ARBA" id="ARBA00022737"/>
    </source>
</evidence>
<comment type="caution">
    <text evidence="10">Lacks conserved residue(s) required for the propagation of feature annotation.</text>
</comment>
<keyword evidence="7" id="KW-0472">Membrane</keyword>
<keyword evidence="4 12" id="KW-0732">Signal</keyword>
<feature type="signal peptide" evidence="12">
    <location>
        <begin position="1"/>
        <end position="16"/>
    </location>
</feature>
<evidence type="ECO:0000313" key="16">
    <source>
        <dbReference type="Proteomes" id="UP000663854"/>
    </source>
</evidence>
<dbReference type="CDD" id="cd00603">
    <property type="entry name" value="IPT_PCSR"/>
    <property type="match status" value="1"/>
</dbReference>
<proteinExistence type="inferred from homology"/>
<reference evidence="14" key="1">
    <citation type="submission" date="2021-02" db="EMBL/GenBank/DDBJ databases">
        <authorList>
            <person name="Nowell W R."/>
        </authorList>
    </citation>
    <scope>NUCLEOTIDE SEQUENCE</scope>
</reference>
<comment type="similarity">
    <text evidence="2">Belongs to the plexin family.</text>
</comment>
<evidence type="ECO:0000259" key="13">
    <source>
        <dbReference type="PROSITE" id="PS51004"/>
    </source>
</evidence>
<dbReference type="SMART" id="SM00423">
    <property type="entry name" value="PSI"/>
    <property type="match status" value="3"/>
</dbReference>
<keyword evidence="5" id="KW-0677">Repeat</keyword>
<feature type="coiled-coil region" evidence="11">
    <location>
        <begin position="1542"/>
        <end position="1569"/>
    </location>
</feature>
<keyword evidence="6" id="KW-1133">Transmembrane helix</keyword>
<comment type="caution">
    <text evidence="14">The sequence shown here is derived from an EMBL/GenBank/DDBJ whole genome shotgun (WGS) entry which is preliminary data.</text>
</comment>
<keyword evidence="17" id="KW-1185">Reference proteome</keyword>
<dbReference type="InterPro" id="IPR002165">
    <property type="entry name" value="Plexin_repeat"/>
</dbReference>
<dbReference type="Pfam" id="PF01833">
    <property type="entry name" value="TIG"/>
    <property type="match status" value="1"/>
</dbReference>
<dbReference type="InterPro" id="IPR031148">
    <property type="entry name" value="Plexin"/>
</dbReference>
<dbReference type="PROSITE" id="PS51004">
    <property type="entry name" value="SEMA"/>
    <property type="match status" value="1"/>
</dbReference>
<evidence type="ECO:0000313" key="17">
    <source>
        <dbReference type="Proteomes" id="UP000663870"/>
    </source>
</evidence>
<evidence type="ECO:0000256" key="11">
    <source>
        <dbReference type="SAM" id="Coils"/>
    </source>
</evidence>
<keyword evidence="8" id="KW-1015">Disulfide bond</keyword>
<gene>
    <name evidence="15" type="ORF">JXQ802_LOCUS10269</name>
    <name evidence="14" type="ORF">PYM288_LOCUS9538</name>
</gene>
<evidence type="ECO:0000256" key="7">
    <source>
        <dbReference type="ARBA" id="ARBA00023136"/>
    </source>
</evidence>
<organism evidence="14 16">
    <name type="scientific">Rotaria sordida</name>
    <dbReference type="NCBI Taxonomy" id="392033"/>
    <lineage>
        <taxon>Eukaryota</taxon>
        <taxon>Metazoa</taxon>
        <taxon>Spiralia</taxon>
        <taxon>Gnathifera</taxon>
        <taxon>Rotifera</taxon>
        <taxon>Eurotatoria</taxon>
        <taxon>Bdelloidea</taxon>
        <taxon>Philodinida</taxon>
        <taxon>Philodinidae</taxon>
        <taxon>Rotaria</taxon>
    </lineage>
</organism>
<evidence type="ECO:0000256" key="9">
    <source>
        <dbReference type="ARBA" id="ARBA00023180"/>
    </source>
</evidence>
<feature type="domain" description="Sema" evidence="13">
    <location>
        <begin position="1"/>
        <end position="461"/>
    </location>
</feature>
<dbReference type="InterPro" id="IPR016201">
    <property type="entry name" value="PSI"/>
</dbReference>
<dbReference type="InterPro" id="IPR001627">
    <property type="entry name" value="Semap_dom"/>
</dbReference>
<feature type="chain" id="PRO_5035683503" description="Sema domain-containing protein" evidence="12">
    <location>
        <begin position="17"/>
        <end position="1747"/>
    </location>
</feature>
<dbReference type="InterPro" id="IPR014756">
    <property type="entry name" value="Ig_E-set"/>
</dbReference>
<dbReference type="PANTHER" id="PTHR22625:SF44">
    <property type="entry name" value="PLEXIN-B"/>
    <property type="match status" value="1"/>
</dbReference>
<evidence type="ECO:0000313" key="14">
    <source>
        <dbReference type="EMBL" id="CAF0901273.1"/>
    </source>
</evidence>
<dbReference type="GO" id="GO:0008360">
    <property type="term" value="P:regulation of cell shape"/>
    <property type="evidence" value="ECO:0007669"/>
    <property type="project" value="TreeGrafter"/>
</dbReference>
<dbReference type="Gene3D" id="2.130.10.10">
    <property type="entry name" value="YVTN repeat-like/Quinoprotein amine dehydrogenase"/>
    <property type="match status" value="1"/>
</dbReference>
<dbReference type="InterPro" id="IPR015943">
    <property type="entry name" value="WD40/YVTN_repeat-like_dom_sf"/>
</dbReference>
<comment type="subcellular location">
    <subcellularLocation>
        <location evidence="1">Membrane</location>
        <topology evidence="1">Single-pass membrane protein</topology>
    </subcellularLocation>
</comment>